<feature type="compositionally biased region" description="Basic and acidic residues" evidence="3">
    <location>
        <begin position="1"/>
        <end position="33"/>
    </location>
</feature>
<evidence type="ECO:0000256" key="1">
    <source>
        <dbReference type="ARBA" id="ARBA00007912"/>
    </source>
</evidence>
<dbReference type="Gene3D" id="1.25.40.10">
    <property type="entry name" value="Tetratricopeptide repeat domain"/>
    <property type="match status" value="1"/>
</dbReference>
<gene>
    <name evidence="5" type="primary">RPN3</name>
    <name evidence="5" type="ORF">VKT23_002454</name>
</gene>
<dbReference type="PANTHER" id="PTHR10758">
    <property type="entry name" value="26S PROTEASOME NON-ATPASE REGULATORY SUBUNIT 3/COP9 SIGNALOSOME COMPLEX SUBUNIT 3"/>
    <property type="match status" value="1"/>
</dbReference>
<dbReference type="InterPro" id="IPR000717">
    <property type="entry name" value="PCI_dom"/>
</dbReference>
<proteinExistence type="inferred from homology"/>
<keyword evidence="6" id="KW-1185">Reference proteome</keyword>
<dbReference type="SMART" id="SM00088">
    <property type="entry name" value="PINT"/>
    <property type="match status" value="1"/>
</dbReference>
<evidence type="ECO:0000256" key="2">
    <source>
        <dbReference type="ARBA" id="ARBA00022942"/>
    </source>
</evidence>
<dbReference type="PANTHER" id="PTHR10758:SF2">
    <property type="entry name" value="26S PROTEASOME NON-ATPASE REGULATORY SUBUNIT 3"/>
    <property type="match status" value="1"/>
</dbReference>
<reference evidence="5 6" key="1">
    <citation type="submission" date="2024-01" db="EMBL/GenBank/DDBJ databases">
        <title>A draft genome for the cacao thread blight pathogen Marasmiellus scandens.</title>
        <authorList>
            <person name="Baruah I.K."/>
            <person name="Leung J."/>
            <person name="Bukari Y."/>
            <person name="Amoako-Attah I."/>
            <person name="Meinhardt L.W."/>
            <person name="Bailey B.A."/>
            <person name="Cohen S.P."/>
        </authorList>
    </citation>
    <scope>NUCLEOTIDE SEQUENCE [LARGE SCALE GENOMIC DNA]</scope>
    <source>
        <strain evidence="5 6">GH-19</strain>
    </source>
</reference>
<dbReference type="SMART" id="SM00753">
    <property type="entry name" value="PAM"/>
    <property type="match status" value="1"/>
</dbReference>
<dbReference type="InterPro" id="IPR057985">
    <property type="entry name" value="TPR_PSMD3_N"/>
</dbReference>
<dbReference type="InterPro" id="IPR036390">
    <property type="entry name" value="WH_DNA-bd_sf"/>
</dbReference>
<evidence type="ECO:0000313" key="5">
    <source>
        <dbReference type="EMBL" id="KAK7471039.1"/>
    </source>
</evidence>
<feature type="region of interest" description="Disordered" evidence="3">
    <location>
        <begin position="1"/>
        <end position="40"/>
    </location>
</feature>
<feature type="region of interest" description="Disordered" evidence="3">
    <location>
        <begin position="494"/>
        <end position="520"/>
    </location>
</feature>
<name>A0ABR1K2A3_9AGAR</name>
<evidence type="ECO:0000256" key="3">
    <source>
        <dbReference type="SAM" id="MobiDB-lite"/>
    </source>
</evidence>
<dbReference type="Pfam" id="PF25573">
    <property type="entry name" value="TPR_PSMD3_N"/>
    <property type="match status" value="1"/>
</dbReference>
<dbReference type="Proteomes" id="UP001498398">
    <property type="component" value="Unassembled WGS sequence"/>
</dbReference>
<comment type="caution">
    <text evidence="5">The sequence shown here is derived from an EMBL/GenBank/DDBJ whole genome shotgun (WGS) entry which is preliminary data.</text>
</comment>
<feature type="compositionally biased region" description="Basic and acidic residues" evidence="3">
    <location>
        <begin position="494"/>
        <end position="509"/>
    </location>
</feature>
<dbReference type="Pfam" id="PF01399">
    <property type="entry name" value="PCI"/>
    <property type="match status" value="1"/>
</dbReference>
<feature type="domain" description="PCI" evidence="4">
    <location>
        <begin position="269"/>
        <end position="449"/>
    </location>
</feature>
<organism evidence="5 6">
    <name type="scientific">Marasmiellus scandens</name>
    <dbReference type="NCBI Taxonomy" id="2682957"/>
    <lineage>
        <taxon>Eukaryota</taxon>
        <taxon>Fungi</taxon>
        <taxon>Dikarya</taxon>
        <taxon>Basidiomycota</taxon>
        <taxon>Agaricomycotina</taxon>
        <taxon>Agaricomycetes</taxon>
        <taxon>Agaricomycetidae</taxon>
        <taxon>Agaricales</taxon>
        <taxon>Marasmiineae</taxon>
        <taxon>Omphalotaceae</taxon>
        <taxon>Marasmiellus</taxon>
    </lineage>
</organism>
<dbReference type="InterPro" id="IPR013586">
    <property type="entry name" value="PSMD3_C"/>
</dbReference>
<dbReference type="Pfam" id="PF08375">
    <property type="entry name" value="Rpn3_C"/>
    <property type="match status" value="1"/>
</dbReference>
<dbReference type="InterPro" id="IPR011990">
    <property type="entry name" value="TPR-like_helical_dom_sf"/>
</dbReference>
<feature type="compositionally biased region" description="Acidic residues" evidence="3">
    <location>
        <begin position="510"/>
        <end position="520"/>
    </location>
</feature>
<evidence type="ECO:0000259" key="4">
    <source>
        <dbReference type="PROSITE" id="PS50250"/>
    </source>
</evidence>
<feature type="compositionally biased region" description="Low complexity" evidence="3">
    <location>
        <begin position="115"/>
        <end position="125"/>
    </location>
</feature>
<comment type="similarity">
    <text evidence="1">Belongs to the proteasome subunit S3 family.</text>
</comment>
<accession>A0ABR1K2A3</accession>
<dbReference type="PROSITE" id="PS50250">
    <property type="entry name" value="PCI"/>
    <property type="match status" value="1"/>
</dbReference>
<sequence length="520" mass="58466">MPDIDMKDKKEEEKKDKKPDEEDKDKEEPKKEPPTPLAEIKTNVVHIERAVSTIEPRFTHRVLRTLSALRKRIDDGVLRGAVEDVFPKDSQNKSSLLSWLGPAPPSQPQEMDVDSSASASASAPGTKPPTPTAEPVPEVDVYFRLLILHHILKQSNNGADKDKLSKAKELAQETVQKMHALNRRSMDPIAARFWFAVERTYELIGDLAEARPMFLSAQRTAALRHDDDTQASLINRLLRSYLAYSLYDQADKLVSKTTFPASAGNPQLARYHYYLGRIKAVQLNYSDAHTNLQQSIRRAPPAKVAPGFYQAVHKLFVVVELLMGDIPDRSIFRHPVLEKALIGYFEIVKAVRTGSLSQFQQTLSKHASLFQADKTHTLITRLRQNVIKTGIRRLSLSYSLISLKDICVKLHLDSEEDAEYIVGKAIRDGVIEGKLVHEKGWMECSGAGGTKRGYGPEVADVFGRRIGYCLELHNESVKAMRYPLNAHRKELADAAGAREREKELVKEIQEGDLDDEDGDF</sequence>
<keyword evidence="2 5" id="KW-0647">Proteasome</keyword>
<dbReference type="EMBL" id="JBANRG010000002">
    <property type="protein sequence ID" value="KAK7471039.1"/>
    <property type="molecule type" value="Genomic_DNA"/>
</dbReference>
<evidence type="ECO:0000313" key="6">
    <source>
        <dbReference type="Proteomes" id="UP001498398"/>
    </source>
</evidence>
<dbReference type="GO" id="GO:0000502">
    <property type="term" value="C:proteasome complex"/>
    <property type="evidence" value="ECO:0007669"/>
    <property type="project" value="UniProtKB-KW"/>
</dbReference>
<dbReference type="InterPro" id="IPR050756">
    <property type="entry name" value="CSN3"/>
</dbReference>
<protein>
    <submittedName>
        <fullName evidence="5">26S proteasome non-ATPase regulatory subunit</fullName>
    </submittedName>
</protein>
<feature type="region of interest" description="Disordered" evidence="3">
    <location>
        <begin position="91"/>
        <end position="135"/>
    </location>
</feature>
<dbReference type="Gene3D" id="1.25.40.570">
    <property type="match status" value="1"/>
</dbReference>
<dbReference type="SUPFAM" id="SSF46785">
    <property type="entry name" value="Winged helix' DNA-binding domain"/>
    <property type="match status" value="1"/>
</dbReference>